<dbReference type="RefSeq" id="XP_060358364.1">
    <property type="nucleotide sequence ID" value="XM_060510964.1"/>
</dbReference>
<reference evidence="1" key="1">
    <citation type="submission" date="2021-12" db="EMBL/GenBank/DDBJ databases">
        <title>Comparative genomics, transcriptomics and evolutionary studies reveal genomic signatures of adaptation to plant cell wall in hemibiotrophic fungi.</title>
        <authorList>
            <consortium name="DOE Joint Genome Institute"/>
            <person name="Baroncelli R."/>
            <person name="Diaz J.F."/>
            <person name="Benocci T."/>
            <person name="Peng M."/>
            <person name="Battaglia E."/>
            <person name="Haridas S."/>
            <person name="Andreopoulos W."/>
            <person name="Labutti K."/>
            <person name="Pangilinan J."/>
            <person name="Floch G.L."/>
            <person name="Makela M.R."/>
            <person name="Henrissat B."/>
            <person name="Grigoriev I.V."/>
            <person name="Crouch J.A."/>
            <person name="De Vries R.P."/>
            <person name="Sukno S.A."/>
            <person name="Thon M.R."/>
        </authorList>
    </citation>
    <scope>NUCLEOTIDE SEQUENCE</scope>
    <source>
        <strain evidence="1">CBS 112980</strain>
    </source>
</reference>
<keyword evidence="2" id="KW-1185">Reference proteome</keyword>
<protein>
    <submittedName>
        <fullName evidence="1">Uncharacterized protein</fullName>
    </submittedName>
</protein>
<sequence length="133" mass="14771">MHLLVPLFAPSHPSCGRPPSIWEVLSSVETATVPKDKCTSSPVSADNEHPYPIPGFTIWTLGKAWLKGQWSGVWYEACVLRSMASTRCENPTHISSLVRSIHLVQPSRPIHFLNKGWKSAVASVAWSERIPSR</sequence>
<evidence type="ECO:0000313" key="1">
    <source>
        <dbReference type="EMBL" id="KAK1708682.1"/>
    </source>
</evidence>
<dbReference type="Proteomes" id="UP001244207">
    <property type="component" value="Unassembled WGS sequence"/>
</dbReference>
<gene>
    <name evidence="1" type="ORF">BDZ83DRAFT_657473</name>
</gene>
<dbReference type="GeneID" id="85394863"/>
<evidence type="ECO:0000313" key="2">
    <source>
        <dbReference type="Proteomes" id="UP001244207"/>
    </source>
</evidence>
<dbReference type="EMBL" id="JAHMHS010000192">
    <property type="protein sequence ID" value="KAK1708682.1"/>
    <property type="molecule type" value="Genomic_DNA"/>
</dbReference>
<accession>A0AAD8UAQ9</accession>
<organism evidence="1 2">
    <name type="scientific">Glomerella acutata</name>
    <name type="common">Colletotrichum acutatum</name>
    <dbReference type="NCBI Taxonomy" id="27357"/>
    <lineage>
        <taxon>Eukaryota</taxon>
        <taxon>Fungi</taxon>
        <taxon>Dikarya</taxon>
        <taxon>Ascomycota</taxon>
        <taxon>Pezizomycotina</taxon>
        <taxon>Sordariomycetes</taxon>
        <taxon>Hypocreomycetidae</taxon>
        <taxon>Glomerellales</taxon>
        <taxon>Glomerellaceae</taxon>
        <taxon>Colletotrichum</taxon>
        <taxon>Colletotrichum acutatum species complex</taxon>
    </lineage>
</organism>
<name>A0AAD8UAQ9_GLOAC</name>
<proteinExistence type="predicted"/>
<comment type="caution">
    <text evidence="1">The sequence shown here is derived from an EMBL/GenBank/DDBJ whole genome shotgun (WGS) entry which is preliminary data.</text>
</comment>
<dbReference type="AlphaFoldDB" id="A0AAD8UAQ9"/>